<feature type="region of interest" description="Disordered" evidence="1">
    <location>
        <begin position="546"/>
        <end position="565"/>
    </location>
</feature>
<dbReference type="Proteomes" id="UP000694888">
    <property type="component" value="Unplaced"/>
</dbReference>
<sequence>MTANGVASTWPLLLLLLLSLSLLLFPFFYVVVGEFTETSGDAANCTCSLSMSRELVKTDKRLRLEFDRKLRHVEDRLLKRLGKASLNQIGEQGVIRDNGASTDSQRQHQASVERKSKVQMPRVQHNRNRQGRVRLKPRRSKRDTIHALSRRAAHVENAKTVSDALIKLQEYLNLLDQEERRQRGEKADSQLESKPCQRSIASRKSPSREKTKLLRKCLTRTRGGSLSSSNDVTYQAPEKETRVSNASDRSIAGNNKERQKPFSDRDPNTTGSNNDIADTTLSVDLRSTSEPTSRRSLLSDKSKPHASSTCGEKFQAGCQVPRSKKFSKEADIATPSIGETDELAKSSRQSRRLGVFSTIPSPANIEFSQQSNKPMTLGHGSSGMYPESQGQIQKVFASDGGRISHVFNFYNVKEAKVDYRRGDNVMKDGRIHNILGKTVDVLESIFKSKVNPEPKDRLSEAERPNLADETIKLERPLGSTTSIRGYIFADHQSPPTTNGKLYKLRTEKGEGSFTGSQIRSSETPVTLDSYESSTVGFVRMSTDFSGLSSLDPSQKSSAGYRTPSRLNADNKYQQASTYSFRTEEDHVDVLVPPLTTTVPLKEIDSSTETLRHQITTFGFNTKGLDQDVSDSTRGVDEIVPTKMVYSPLNQNVDGAGKKPKYVEKESAKPRYLLSEFGAHGTLADDGADWDYDTHLDYDFPDQGENFGQEVLHKLDTIIDILNGSVQKRMLPFATQLHAGNSFNHSQPTQMNSEDKNQGNAFPSLKMSLGTRKASSLSETERVSTARHILPGYNAQNKEHPRPTDQPRADLKHVSRDPKDVFEEKYSEKQSVPSLRRFLVTDDIETNRKTLLAENELSRGDAGLPYINISPNEESVPDPAMNWYFSGEEDDTKNAQSTNTSGLLNRYDMLQKTSHMLDVLSKRLSQCSADMLNVDTNVNATQKNMGMHSSCTDVFHVMKEMGDKLSNTISNKSSGFSFDTSLGKDKEKDNSPHEKGSEADTPQIDTGRAIKQIEKKIDLLNQEVSQVVADVLEVKEKFNSTTQKDAIKKSDIKEILKDLGILAGQSIQSYADSSEGKKWQNWESEEVNVEQKGTDLSNKAILTDILNRLDRLEENDDPLSTTKARVKSFSMSTVNKTMEQTQAKLSNLQWSMRELNQRLSTAIFTVDRLASRAGIGTVTAQLAVSDHRPETAPSLGWDDRNFDRDRSSHFFK</sequence>
<feature type="compositionally biased region" description="Basic and acidic residues" evidence="1">
    <location>
        <begin position="255"/>
        <end position="267"/>
    </location>
</feature>
<gene>
    <name evidence="3" type="primary">LOC101861082</name>
</gene>
<evidence type="ECO:0000313" key="3">
    <source>
        <dbReference type="RefSeq" id="XP_012944561.1"/>
    </source>
</evidence>
<feature type="compositionally biased region" description="Polar residues" evidence="1">
    <location>
        <begin position="222"/>
        <end position="233"/>
    </location>
</feature>
<dbReference type="GeneID" id="101861082"/>
<feature type="compositionally biased region" description="Basic and acidic residues" evidence="1">
    <location>
        <begin position="796"/>
        <end position="810"/>
    </location>
</feature>
<feature type="region of interest" description="Disordered" evidence="1">
    <location>
        <begin position="975"/>
        <end position="1005"/>
    </location>
</feature>
<feature type="region of interest" description="Disordered" evidence="1">
    <location>
        <begin position="180"/>
        <end position="314"/>
    </location>
</feature>
<keyword evidence="2" id="KW-1185">Reference proteome</keyword>
<dbReference type="RefSeq" id="XP_012944561.1">
    <property type="nucleotide sequence ID" value="XM_013089107.2"/>
</dbReference>
<feature type="compositionally biased region" description="Polar residues" evidence="1">
    <location>
        <begin position="740"/>
        <end position="751"/>
    </location>
</feature>
<evidence type="ECO:0000256" key="1">
    <source>
        <dbReference type="SAM" id="MobiDB-lite"/>
    </source>
</evidence>
<name>A0ABM1ABK4_APLCA</name>
<accession>A0ABM1ABK4</accession>
<feature type="region of interest" description="Disordered" evidence="1">
    <location>
        <begin position="92"/>
        <end position="130"/>
    </location>
</feature>
<organism evidence="2 3">
    <name type="scientific">Aplysia californica</name>
    <name type="common">California sea hare</name>
    <dbReference type="NCBI Taxonomy" id="6500"/>
    <lineage>
        <taxon>Eukaryota</taxon>
        <taxon>Metazoa</taxon>
        <taxon>Spiralia</taxon>
        <taxon>Lophotrochozoa</taxon>
        <taxon>Mollusca</taxon>
        <taxon>Gastropoda</taxon>
        <taxon>Heterobranchia</taxon>
        <taxon>Euthyneura</taxon>
        <taxon>Tectipleura</taxon>
        <taxon>Aplysiida</taxon>
        <taxon>Aplysioidea</taxon>
        <taxon>Aplysiidae</taxon>
        <taxon>Aplysia</taxon>
    </lineage>
</organism>
<feature type="compositionally biased region" description="Basic and acidic residues" evidence="1">
    <location>
        <begin position="981"/>
        <end position="997"/>
    </location>
</feature>
<feature type="compositionally biased region" description="Polar residues" evidence="1">
    <location>
        <begin position="268"/>
        <end position="296"/>
    </location>
</feature>
<evidence type="ECO:0000313" key="2">
    <source>
        <dbReference type="Proteomes" id="UP000694888"/>
    </source>
</evidence>
<feature type="compositionally biased region" description="Basic and acidic residues" evidence="1">
    <location>
        <begin position="180"/>
        <end position="191"/>
    </location>
</feature>
<proteinExistence type="predicted"/>
<protein>
    <submittedName>
        <fullName evidence="3">Uncharacterized protein LOC101861082</fullName>
    </submittedName>
</protein>
<feature type="region of interest" description="Disordered" evidence="1">
    <location>
        <begin position="740"/>
        <end position="810"/>
    </location>
</feature>
<feature type="compositionally biased region" description="Polar residues" evidence="1">
    <location>
        <begin position="99"/>
        <end position="110"/>
    </location>
</feature>
<reference evidence="3" key="1">
    <citation type="submission" date="2025-08" db="UniProtKB">
        <authorList>
            <consortium name="RefSeq"/>
        </authorList>
    </citation>
    <scope>IDENTIFICATION</scope>
</reference>